<organism evidence="9 10">
    <name type="scientific">Kingdonia uniflora</name>
    <dbReference type="NCBI Taxonomy" id="39325"/>
    <lineage>
        <taxon>Eukaryota</taxon>
        <taxon>Viridiplantae</taxon>
        <taxon>Streptophyta</taxon>
        <taxon>Embryophyta</taxon>
        <taxon>Tracheophyta</taxon>
        <taxon>Spermatophyta</taxon>
        <taxon>Magnoliopsida</taxon>
        <taxon>Ranunculales</taxon>
        <taxon>Circaeasteraceae</taxon>
        <taxon>Kingdonia</taxon>
    </lineage>
</organism>
<gene>
    <name evidence="9" type="ORF">GIB67_026212</name>
</gene>
<evidence type="ECO:0000313" key="10">
    <source>
        <dbReference type="Proteomes" id="UP000541444"/>
    </source>
</evidence>
<dbReference type="AlphaFoldDB" id="A0A7J7LA06"/>
<evidence type="ECO:0000313" key="9">
    <source>
        <dbReference type="EMBL" id="KAF6139370.1"/>
    </source>
</evidence>
<keyword evidence="8" id="KW-0472">Membrane</keyword>
<accession>A0A7J7LA06</accession>
<dbReference type="EMBL" id="JACGCM010002493">
    <property type="protein sequence ID" value="KAF6139370.1"/>
    <property type="molecule type" value="Genomic_DNA"/>
</dbReference>
<name>A0A7J7LA06_9MAGN</name>
<evidence type="ECO:0000256" key="7">
    <source>
        <dbReference type="ARBA" id="ARBA00023128"/>
    </source>
</evidence>
<keyword evidence="6" id="KW-1133">Transmembrane helix</keyword>
<evidence type="ECO:0000256" key="4">
    <source>
        <dbReference type="ARBA" id="ARBA00022692"/>
    </source>
</evidence>
<comment type="similarity">
    <text evidence="3">Belongs to the MICOS complex subunit Mic10 family.</text>
</comment>
<dbReference type="Pfam" id="PF04418">
    <property type="entry name" value="DUF543"/>
    <property type="match status" value="1"/>
</dbReference>
<keyword evidence="10" id="KW-1185">Reference proteome</keyword>
<dbReference type="Proteomes" id="UP000541444">
    <property type="component" value="Unassembled WGS sequence"/>
</dbReference>
<reference evidence="9 10" key="1">
    <citation type="journal article" date="2020" name="IScience">
        <title>Genome Sequencing of the Endangered Kingdonia uniflora (Circaeasteraceae, Ranunculales) Reveals Potential Mechanisms of Evolutionary Specialization.</title>
        <authorList>
            <person name="Sun Y."/>
            <person name="Deng T."/>
            <person name="Zhang A."/>
            <person name="Moore M.J."/>
            <person name="Landis J.B."/>
            <person name="Lin N."/>
            <person name="Zhang H."/>
            <person name="Zhang X."/>
            <person name="Huang J."/>
            <person name="Zhang X."/>
            <person name="Sun H."/>
            <person name="Wang H."/>
        </authorList>
    </citation>
    <scope>NUCLEOTIDE SEQUENCE [LARGE SCALE GENOMIC DNA]</scope>
    <source>
        <strain evidence="9">TB1705</strain>
        <tissue evidence="9">Leaf</tissue>
    </source>
</reference>
<dbReference type="OrthoDB" id="1916310at2759"/>
<proteinExistence type="inferred from homology"/>
<evidence type="ECO:0000256" key="6">
    <source>
        <dbReference type="ARBA" id="ARBA00022989"/>
    </source>
</evidence>
<dbReference type="PANTHER" id="PTHR21304">
    <property type="entry name" value="MICOS COMPLEX SUBUNIT MIC10"/>
    <property type="match status" value="1"/>
</dbReference>
<comment type="function">
    <text evidence="1">Component of the MICOS complex, a large protein complex of the mitochondrial inner membrane that plays crucial roles in the maintenance of crista junctions, inner membrane architecture, and formation of contact sites to the outer membrane.</text>
</comment>
<protein>
    <recommendedName>
        <fullName evidence="11">MICOS complex subunit MIC10</fullName>
    </recommendedName>
</protein>
<keyword evidence="7" id="KW-0496">Mitochondrion</keyword>
<evidence type="ECO:0000256" key="8">
    <source>
        <dbReference type="ARBA" id="ARBA00023136"/>
    </source>
</evidence>
<dbReference type="PANTHER" id="PTHR21304:SF0">
    <property type="entry name" value="MICOS COMPLEX SUBUNIT MIC10"/>
    <property type="match status" value="1"/>
</dbReference>
<sequence length="170" mass="18443">MAENKQIPPECDVNAKWDACIDLTVRRVVYSSLAGTLSGLLLFRSPVTRWASVALGAGIGIGSAYSDCSRLFEGSSTKWTPPKVAPTSQVIWLRLLTGGWIQLSVIKLTMKSVGDGKIQSVSLVDNMHGFGKDVKNSGRTHDIEVPRGTHIKMDESVMVSSLVASRLTRK</sequence>
<comment type="caution">
    <text evidence="9">The sequence shown here is derived from an EMBL/GenBank/DDBJ whole genome shotgun (WGS) entry which is preliminary data.</text>
</comment>
<keyword evidence="5" id="KW-0999">Mitochondrion inner membrane</keyword>
<evidence type="ECO:0000256" key="1">
    <source>
        <dbReference type="ARBA" id="ARBA00002689"/>
    </source>
</evidence>
<evidence type="ECO:0000256" key="5">
    <source>
        <dbReference type="ARBA" id="ARBA00022792"/>
    </source>
</evidence>
<comment type="subcellular location">
    <subcellularLocation>
        <location evidence="2">Mitochondrion inner membrane</location>
        <topology evidence="2">Single-pass membrane protein</topology>
    </subcellularLocation>
</comment>
<dbReference type="InterPro" id="IPR007512">
    <property type="entry name" value="Mic10"/>
</dbReference>
<dbReference type="GO" id="GO:0061617">
    <property type="term" value="C:MICOS complex"/>
    <property type="evidence" value="ECO:0007669"/>
    <property type="project" value="InterPro"/>
</dbReference>
<evidence type="ECO:0000256" key="2">
    <source>
        <dbReference type="ARBA" id="ARBA00004434"/>
    </source>
</evidence>
<evidence type="ECO:0008006" key="11">
    <source>
        <dbReference type="Google" id="ProtNLM"/>
    </source>
</evidence>
<evidence type="ECO:0000256" key="3">
    <source>
        <dbReference type="ARBA" id="ARBA00006792"/>
    </source>
</evidence>
<keyword evidence="4" id="KW-0812">Transmembrane</keyword>